<evidence type="ECO:0000256" key="6">
    <source>
        <dbReference type="RuleBase" id="RU280813"/>
    </source>
</evidence>
<feature type="transmembrane region" description="Helical" evidence="6">
    <location>
        <begin position="71"/>
        <end position="95"/>
    </location>
</feature>
<evidence type="ECO:0000256" key="3">
    <source>
        <dbReference type="ARBA" id="ARBA00022692"/>
    </source>
</evidence>
<comment type="subcellular location">
    <subcellularLocation>
        <location evidence="1">Membrane</location>
        <topology evidence="1">Multi-pass membrane protein</topology>
    </subcellularLocation>
</comment>
<keyword evidence="4 6" id="KW-1133">Transmembrane helix</keyword>
<sequence length="154" mass="18081">MIFNETINYFTNWWYIPVEEVFVYSCHLVICTLVYFLSIVTLGTLTLRNLRARFTNHQEDQRTKDMMRRMTIIVAINSVVYLMLIVWEFTIGLLFPDMNSDEQSNMLMCVSDMLSFSMPYTLLICDRNVRDVIFGQNLFSFQLRSNGSSVGPRV</sequence>
<evidence type="ECO:0000256" key="1">
    <source>
        <dbReference type="ARBA" id="ARBA00004141"/>
    </source>
</evidence>
<dbReference type="InterPro" id="IPR052880">
    <property type="entry name" value="NRL-Serpentine_Class_Gamma"/>
</dbReference>
<organism evidence="7 8">
    <name type="scientific">Caenorhabditis angaria</name>
    <dbReference type="NCBI Taxonomy" id="860376"/>
    <lineage>
        <taxon>Eukaryota</taxon>
        <taxon>Metazoa</taxon>
        <taxon>Ecdysozoa</taxon>
        <taxon>Nematoda</taxon>
        <taxon>Chromadorea</taxon>
        <taxon>Rhabditida</taxon>
        <taxon>Rhabditina</taxon>
        <taxon>Rhabditomorpha</taxon>
        <taxon>Rhabditoidea</taxon>
        <taxon>Rhabditidae</taxon>
        <taxon>Peloderinae</taxon>
        <taxon>Caenorhabditis</taxon>
    </lineage>
</organism>
<accession>A0A9P1J4D7</accession>
<evidence type="ECO:0000313" key="7">
    <source>
        <dbReference type="EMBL" id="CAI5456077.1"/>
    </source>
</evidence>
<reference evidence="7" key="1">
    <citation type="submission" date="2022-11" db="EMBL/GenBank/DDBJ databases">
        <authorList>
            <person name="Kikuchi T."/>
        </authorList>
    </citation>
    <scope>NUCLEOTIDE SEQUENCE</scope>
    <source>
        <strain evidence="7">PS1010</strain>
    </source>
</reference>
<dbReference type="GO" id="GO:0016020">
    <property type="term" value="C:membrane"/>
    <property type="evidence" value="ECO:0007669"/>
    <property type="project" value="UniProtKB-SubCell"/>
</dbReference>
<protein>
    <recommendedName>
        <fullName evidence="6">Serpentine receptor class gamma</fullName>
    </recommendedName>
</protein>
<keyword evidence="3 6" id="KW-0812">Transmembrane</keyword>
<dbReference type="InterPro" id="IPR000609">
    <property type="entry name" value="7TM_GPCR_serpentine_rcpt_Srg"/>
</dbReference>
<dbReference type="PANTHER" id="PTHR31114">
    <property type="entry name" value="SERPENTINE RECEPTOR CLASS GAMMA"/>
    <property type="match status" value="1"/>
</dbReference>
<keyword evidence="8" id="KW-1185">Reference proteome</keyword>
<comment type="caution">
    <text evidence="6">Lacks conserved residue(s) required for the propagation of feature annotation.</text>
</comment>
<evidence type="ECO:0000256" key="5">
    <source>
        <dbReference type="ARBA" id="ARBA00023136"/>
    </source>
</evidence>
<dbReference type="EMBL" id="CANHGI010000006">
    <property type="protein sequence ID" value="CAI5456077.1"/>
    <property type="molecule type" value="Genomic_DNA"/>
</dbReference>
<dbReference type="AlphaFoldDB" id="A0A9P1J4D7"/>
<keyword evidence="5 6" id="KW-0472">Membrane</keyword>
<dbReference type="Pfam" id="PF02118">
    <property type="entry name" value="Srg"/>
    <property type="match status" value="1"/>
</dbReference>
<name>A0A9P1J4D7_9PELO</name>
<gene>
    <name evidence="7" type="ORF">CAMP_LOCUS18714</name>
</gene>
<comment type="similarity">
    <text evidence="2 6">Belongs to the nematode receptor-like protein srg family.</text>
</comment>
<feature type="transmembrane region" description="Helical" evidence="6">
    <location>
        <begin position="22"/>
        <end position="50"/>
    </location>
</feature>
<dbReference type="GO" id="GO:0004888">
    <property type="term" value="F:transmembrane signaling receptor activity"/>
    <property type="evidence" value="ECO:0007669"/>
    <property type="project" value="InterPro"/>
</dbReference>
<proteinExistence type="inferred from homology"/>
<dbReference type="Proteomes" id="UP001152747">
    <property type="component" value="Unassembled WGS sequence"/>
</dbReference>
<evidence type="ECO:0000313" key="8">
    <source>
        <dbReference type="Proteomes" id="UP001152747"/>
    </source>
</evidence>
<evidence type="ECO:0000256" key="4">
    <source>
        <dbReference type="ARBA" id="ARBA00022989"/>
    </source>
</evidence>
<evidence type="ECO:0000256" key="2">
    <source>
        <dbReference type="ARBA" id="ARBA00005692"/>
    </source>
</evidence>
<dbReference type="GO" id="GO:0007606">
    <property type="term" value="P:sensory perception of chemical stimulus"/>
    <property type="evidence" value="ECO:0007669"/>
    <property type="project" value="UniProtKB-UniRule"/>
</dbReference>
<comment type="caution">
    <text evidence="7">The sequence shown here is derived from an EMBL/GenBank/DDBJ whole genome shotgun (WGS) entry which is preliminary data.</text>
</comment>